<dbReference type="InterPro" id="IPR013636">
    <property type="entry name" value="ARMH3_C"/>
</dbReference>
<proteinExistence type="predicted"/>
<evidence type="ECO:0000313" key="6">
    <source>
        <dbReference type="EMBL" id="GAU96121.1"/>
    </source>
</evidence>
<dbReference type="Proteomes" id="UP000186922">
    <property type="component" value="Unassembled WGS sequence"/>
</dbReference>
<dbReference type="PANTHER" id="PTHR13608">
    <property type="entry name" value="ARMADILLO-LIKE HELICAL DOMAIN-CONTAINING PROTEIN 3"/>
    <property type="match status" value="1"/>
</dbReference>
<keyword evidence="3" id="KW-1133">Transmembrane helix</keyword>
<gene>
    <name evidence="6" type="primary">RvY_07610-1</name>
    <name evidence="6" type="synonym">RvY_07610.1</name>
    <name evidence="6" type="ORF">RvY_07610</name>
</gene>
<evidence type="ECO:0000256" key="2">
    <source>
        <dbReference type="ARBA" id="ARBA00022692"/>
    </source>
</evidence>
<keyword evidence="2" id="KW-0812">Transmembrane</keyword>
<evidence type="ECO:0000313" key="7">
    <source>
        <dbReference type="Proteomes" id="UP000186922"/>
    </source>
</evidence>
<evidence type="ECO:0000256" key="1">
    <source>
        <dbReference type="ARBA" id="ARBA00004370"/>
    </source>
</evidence>
<dbReference type="GO" id="GO:0016020">
    <property type="term" value="C:membrane"/>
    <property type="evidence" value="ECO:0007669"/>
    <property type="project" value="UniProtKB-SubCell"/>
</dbReference>
<comment type="subcellular location">
    <subcellularLocation>
        <location evidence="1">Membrane</location>
    </subcellularLocation>
</comment>
<dbReference type="PANTHER" id="PTHR13608:SF3">
    <property type="entry name" value="ARMADILLO-LIKE HELICAL DOMAIN-CONTAINING PROTEIN 3"/>
    <property type="match status" value="1"/>
</dbReference>
<dbReference type="STRING" id="947166.A0A1D1V313"/>
<dbReference type="SMART" id="SM01158">
    <property type="entry name" value="DUF1741"/>
    <property type="match status" value="1"/>
</dbReference>
<reference evidence="6 7" key="1">
    <citation type="journal article" date="2016" name="Nat. Commun.">
        <title>Extremotolerant tardigrade genome and improved radiotolerance of human cultured cells by tardigrade-unique protein.</title>
        <authorList>
            <person name="Hashimoto T."/>
            <person name="Horikawa D.D."/>
            <person name="Saito Y."/>
            <person name="Kuwahara H."/>
            <person name="Kozuka-Hata H."/>
            <person name="Shin-I T."/>
            <person name="Minakuchi Y."/>
            <person name="Ohishi K."/>
            <person name="Motoyama A."/>
            <person name="Aizu T."/>
            <person name="Enomoto A."/>
            <person name="Kondo K."/>
            <person name="Tanaka S."/>
            <person name="Hara Y."/>
            <person name="Koshikawa S."/>
            <person name="Sagara H."/>
            <person name="Miura T."/>
            <person name="Yokobori S."/>
            <person name="Miyagawa K."/>
            <person name="Suzuki Y."/>
            <person name="Kubo T."/>
            <person name="Oyama M."/>
            <person name="Kohara Y."/>
            <person name="Fujiyama A."/>
            <person name="Arakawa K."/>
            <person name="Katayama T."/>
            <person name="Toyoda A."/>
            <person name="Kunieda T."/>
        </authorList>
    </citation>
    <scope>NUCLEOTIDE SEQUENCE [LARGE SCALE GENOMIC DNA]</scope>
    <source>
        <strain evidence="6 7">YOKOZUNA-1</strain>
    </source>
</reference>
<sequence>MAQPNRAKKGSLREKVVHMYDALLDEDDLDRYPHFWDELFVLKPKPGYLASKLLTIDDARLVQKTVAVHRVAGQAVRRLDTQTNSELAVFNSLLTLFMLLEDLTRRKLGNNLEKFLFDSSNQEAFLKDLLESLRQILDHCSNSSVLRLTLRFLLLLVAAKERIEQNLFVSGMMDRSLFEAFMKVLADPPRRKIVGYEIVTLLGVLPHYPTLEPESNPYLQLSVMEPSIELMGIAGVMGESFQSSTREFFQQVLAVQKDNGWMTWITKTVTRTPRTTLNVHLQDAMLLSLCTGLKIGRNFVHAFTHAQSEILVAGPPPTPTVEALDNVSVTSEPAVVTPKEAAVEEPSNLFVEFLQYTSIVLQLRDEKSVEHARMSLLILGTITEDHYTTQFMHDFSINYRVQFYRAASRYHPCQILQSSKPEPLACAVLNLISEFITSHMMLNFPHDLYFRCLLVVYRLMDYQKRTRFRLPYQWRTLWSALLSLLKFLQANEGSLIDQIPNFFLFCTQVVNILNIFLIGGDAILSQVGSYDDLCYEIVRNSTIVNNAFTMGLRFSTVQSASIQASSKKFLTAMTNLRAVVAHFAPKVDAFSLEFGKTTLEREEILRVIQKHYDTLNLKLVDMNECFEKNANGRDKEFMSSFLVNVLKEIRTSCFSTSETFLFDPMDISKLSS</sequence>
<dbReference type="AlphaFoldDB" id="A0A1D1V313"/>
<dbReference type="InterPro" id="IPR039868">
    <property type="entry name" value="ARMD3-like"/>
</dbReference>
<evidence type="ECO:0000256" key="3">
    <source>
        <dbReference type="ARBA" id="ARBA00022989"/>
    </source>
</evidence>
<keyword evidence="4" id="KW-0472">Membrane</keyword>
<dbReference type="Pfam" id="PF08427">
    <property type="entry name" value="ARMH3_C"/>
    <property type="match status" value="1"/>
</dbReference>
<feature type="domain" description="Armadillo-like helical" evidence="5">
    <location>
        <begin position="419"/>
        <end position="653"/>
    </location>
</feature>
<organism evidence="6 7">
    <name type="scientific">Ramazzottius varieornatus</name>
    <name type="common">Water bear</name>
    <name type="synonym">Tardigrade</name>
    <dbReference type="NCBI Taxonomy" id="947166"/>
    <lineage>
        <taxon>Eukaryota</taxon>
        <taxon>Metazoa</taxon>
        <taxon>Ecdysozoa</taxon>
        <taxon>Tardigrada</taxon>
        <taxon>Eutardigrada</taxon>
        <taxon>Parachela</taxon>
        <taxon>Hypsibioidea</taxon>
        <taxon>Ramazzottiidae</taxon>
        <taxon>Ramazzottius</taxon>
    </lineage>
</organism>
<dbReference type="OrthoDB" id="2012278at2759"/>
<dbReference type="EMBL" id="BDGG01000003">
    <property type="protein sequence ID" value="GAU96121.1"/>
    <property type="molecule type" value="Genomic_DNA"/>
</dbReference>
<name>A0A1D1V313_RAMVA</name>
<keyword evidence="7" id="KW-1185">Reference proteome</keyword>
<dbReference type="GO" id="GO:0005829">
    <property type="term" value="C:cytosol"/>
    <property type="evidence" value="ECO:0007669"/>
    <property type="project" value="TreeGrafter"/>
</dbReference>
<comment type="caution">
    <text evidence="6">The sequence shown here is derived from an EMBL/GenBank/DDBJ whole genome shotgun (WGS) entry which is preliminary data.</text>
</comment>
<evidence type="ECO:0000256" key="4">
    <source>
        <dbReference type="ARBA" id="ARBA00023136"/>
    </source>
</evidence>
<accession>A0A1D1V313</accession>
<evidence type="ECO:0000259" key="5">
    <source>
        <dbReference type="SMART" id="SM01158"/>
    </source>
</evidence>
<protein>
    <recommendedName>
        <fullName evidence="5">Armadillo-like helical domain-containing protein</fullName>
    </recommendedName>
</protein>